<dbReference type="InParanoid" id="A0A2J7Q8B6"/>
<gene>
    <name evidence="1" type="ORF">B7P43_G15089</name>
</gene>
<dbReference type="AlphaFoldDB" id="A0A2J7Q8B6"/>
<reference evidence="1 2" key="1">
    <citation type="submission" date="2017-12" db="EMBL/GenBank/DDBJ databases">
        <title>Hemimetabolous genomes reveal molecular basis of termite eusociality.</title>
        <authorList>
            <person name="Harrison M.C."/>
            <person name="Jongepier E."/>
            <person name="Robertson H.M."/>
            <person name="Arning N."/>
            <person name="Bitard-Feildel T."/>
            <person name="Chao H."/>
            <person name="Childers C.P."/>
            <person name="Dinh H."/>
            <person name="Doddapaneni H."/>
            <person name="Dugan S."/>
            <person name="Gowin J."/>
            <person name="Greiner C."/>
            <person name="Han Y."/>
            <person name="Hu H."/>
            <person name="Hughes D.S.T."/>
            <person name="Huylmans A.-K."/>
            <person name="Kemena C."/>
            <person name="Kremer L.P.M."/>
            <person name="Lee S.L."/>
            <person name="Lopez-Ezquerra A."/>
            <person name="Mallet L."/>
            <person name="Monroy-Kuhn J.M."/>
            <person name="Moser A."/>
            <person name="Murali S.C."/>
            <person name="Muzny D.M."/>
            <person name="Otani S."/>
            <person name="Piulachs M.-D."/>
            <person name="Poelchau M."/>
            <person name="Qu J."/>
            <person name="Schaub F."/>
            <person name="Wada-Katsumata A."/>
            <person name="Worley K.C."/>
            <person name="Xie Q."/>
            <person name="Ylla G."/>
            <person name="Poulsen M."/>
            <person name="Gibbs R.A."/>
            <person name="Schal C."/>
            <person name="Richards S."/>
            <person name="Belles X."/>
            <person name="Korb J."/>
            <person name="Bornberg-Bauer E."/>
        </authorList>
    </citation>
    <scope>NUCLEOTIDE SEQUENCE [LARGE SCALE GENOMIC DNA]</scope>
    <source>
        <tissue evidence="1">Whole body</tissue>
    </source>
</reference>
<evidence type="ECO:0000313" key="2">
    <source>
        <dbReference type="Proteomes" id="UP000235965"/>
    </source>
</evidence>
<dbReference type="EMBL" id="NEVH01016965">
    <property type="protein sequence ID" value="PNF24831.1"/>
    <property type="molecule type" value="Genomic_DNA"/>
</dbReference>
<dbReference type="PANTHER" id="PTHR45913:SF19">
    <property type="entry name" value="LOW QUALITY PROTEIN: ZINC FINGER BED DOMAIN-CONTAINING PROTEIN 5-LIKE"/>
    <property type="match status" value="1"/>
</dbReference>
<comment type="caution">
    <text evidence="1">The sequence shown here is derived from an EMBL/GenBank/DDBJ whole genome shotgun (WGS) entry which is preliminary data.</text>
</comment>
<dbReference type="InterPro" id="IPR012337">
    <property type="entry name" value="RNaseH-like_sf"/>
</dbReference>
<dbReference type="Proteomes" id="UP000235965">
    <property type="component" value="Unassembled WGS sequence"/>
</dbReference>
<dbReference type="STRING" id="105785.A0A2J7Q8B6"/>
<organism evidence="1 2">
    <name type="scientific">Cryptotermes secundus</name>
    <dbReference type="NCBI Taxonomy" id="105785"/>
    <lineage>
        <taxon>Eukaryota</taxon>
        <taxon>Metazoa</taxon>
        <taxon>Ecdysozoa</taxon>
        <taxon>Arthropoda</taxon>
        <taxon>Hexapoda</taxon>
        <taxon>Insecta</taxon>
        <taxon>Pterygota</taxon>
        <taxon>Neoptera</taxon>
        <taxon>Polyneoptera</taxon>
        <taxon>Dictyoptera</taxon>
        <taxon>Blattodea</taxon>
        <taxon>Blattoidea</taxon>
        <taxon>Termitoidae</taxon>
        <taxon>Kalotermitidae</taxon>
        <taxon>Cryptotermitinae</taxon>
        <taxon>Cryptotermes</taxon>
    </lineage>
</organism>
<dbReference type="PANTHER" id="PTHR45913">
    <property type="entry name" value="EPM2A-INTERACTING PROTEIN 1"/>
    <property type="match status" value="1"/>
</dbReference>
<protein>
    <submittedName>
        <fullName evidence="1">Uncharacterized protein</fullName>
    </submittedName>
</protein>
<accession>A0A2J7Q8B6</accession>
<dbReference type="SUPFAM" id="SSF53098">
    <property type="entry name" value="Ribonuclease H-like"/>
    <property type="match status" value="1"/>
</dbReference>
<name>A0A2J7Q8B6_9NEOP</name>
<sequence length="158" mass="17885">MKDIPLSNDTVGRRISNMAEDTEMQVIEKIKKSKLFALQLDESTDIQNSSILLTFVRYIDHDESDMKKDILSVSELPMHTTSSEIFKVLNGFIEERVLKWKNCVGVCTDGAACLTGRNSGLVTKMKDMAGNNLVSTHFYIHRQNLASKKWHVSLMKSC</sequence>
<keyword evidence="2" id="KW-1185">Reference proteome</keyword>
<evidence type="ECO:0000313" key="1">
    <source>
        <dbReference type="EMBL" id="PNF24831.1"/>
    </source>
</evidence>
<proteinExistence type="predicted"/>